<protein>
    <submittedName>
        <fullName evidence="4">Uncharacterized protein</fullName>
    </submittedName>
</protein>
<evidence type="ECO:0000256" key="2">
    <source>
        <dbReference type="SAM" id="MobiDB-lite"/>
    </source>
</evidence>
<dbReference type="OrthoDB" id="5624406at2759"/>
<keyword evidence="1" id="KW-0175">Coiled coil</keyword>
<reference evidence="4 5" key="1">
    <citation type="submission" date="2017-01" db="EMBL/GenBank/DDBJ databases">
        <authorList>
            <person name="Mah S.A."/>
            <person name="Swanson W.J."/>
            <person name="Moy G.W."/>
            <person name="Vacquier V.D."/>
        </authorList>
    </citation>
    <scope>NUCLEOTIDE SEQUENCE [LARGE SCALE GENOMIC DNA]</scope>
    <source>
        <strain evidence="4 5">GSMNP</strain>
    </source>
</reference>
<comment type="caution">
    <text evidence="4">The sequence shown here is derived from an EMBL/GenBank/DDBJ whole genome shotgun (WGS) entry which is preliminary data.</text>
</comment>
<dbReference type="AlphaFoldDB" id="A0A1R1XRK4"/>
<organism evidence="4 5">
    <name type="scientific">Smittium culicis</name>
    <dbReference type="NCBI Taxonomy" id="133412"/>
    <lineage>
        <taxon>Eukaryota</taxon>
        <taxon>Fungi</taxon>
        <taxon>Fungi incertae sedis</taxon>
        <taxon>Zoopagomycota</taxon>
        <taxon>Kickxellomycotina</taxon>
        <taxon>Harpellomycetes</taxon>
        <taxon>Harpellales</taxon>
        <taxon>Legeriomycetaceae</taxon>
        <taxon>Smittium</taxon>
    </lineage>
</organism>
<sequence length="714" mass="80773">MKETTPLTNSNSSTQFSESNALILYEANPFIQNNHGFQNIFCKKKNNENPTDTKVLETEIVQLHENSSNNDQNYNDIENNCSITDPIKASYSDKYKAKNDSALPIPLILKTPITEESLIISTYPGGDSSNFIQIVDEEISSPTKNRIIQNSEIIINKKDIIKEKLEISQLDLSNENRIQSLETSTVSRFFDSKPISIDRENNLILKSEAVDESKLDDLNNKLNKEIGEKNRCLIQIASLENQLSAYKMEISILKKSLEISEARHKSEIERISMANSLKRKSSFSSSSEGENNRYKPFEHYINQTVISSDNEAVNSILEENVPEFCNEIQNKTSPFCVEFDSLDNTTFYVGLSGCKIKYFNLNSYYSNMNIDALQETRNTKDVNLHDLLVTNCPESSRIGYSPIHSISVIRFDFASENSNNEVLVHKFLLASNFDWVFAINLQEDNCHTLQEHLNGYVETRDNINIDTTDSNPSCNKRHGSFREESKPPGHLSKSFLVQAPKNTQIYSMSYDEISNIILVSFRVIKANVTVDKRNSENNQENPTISKIKKVNSEIVANTICDISETPTESIHVAYSLEFEGGILLLKEIASKEIYIETNINSGQCSNPLSGGLVIGTNKSKIFTLNKSLANEEQGENLVMCAVYIKYNNSICIFQLNHDFSLIKSIDVENKDKVLDFGVKKVRPESSDGLKSEFDFYILTSSDILIYTLDYIKTA</sequence>
<gene>
    <name evidence="3" type="ORF">AYI70_g10047</name>
    <name evidence="4" type="ORF">AYI70_g6103</name>
</gene>
<evidence type="ECO:0000256" key="1">
    <source>
        <dbReference type="SAM" id="Coils"/>
    </source>
</evidence>
<keyword evidence="5" id="KW-1185">Reference proteome</keyword>
<feature type="region of interest" description="Disordered" evidence="2">
    <location>
        <begin position="466"/>
        <end position="489"/>
    </location>
</feature>
<name>A0A1R1XRK4_9FUNG</name>
<evidence type="ECO:0000313" key="4">
    <source>
        <dbReference type="EMBL" id="OMJ17245.1"/>
    </source>
</evidence>
<proteinExistence type="predicted"/>
<dbReference type="Proteomes" id="UP000187283">
    <property type="component" value="Unassembled WGS sequence"/>
</dbReference>
<evidence type="ECO:0000313" key="5">
    <source>
        <dbReference type="Proteomes" id="UP000187283"/>
    </source>
</evidence>
<dbReference type="EMBL" id="LSSN01002100">
    <property type="protein sequence ID" value="OMJ17245.1"/>
    <property type="molecule type" value="Genomic_DNA"/>
</dbReference>
<evidence type="ECO:0000313" key="3">
    <source>
        <dbReference type="EMBL" id="OMJ10895.1"/>
    </source>
</evidence>
<feature type="coiled-coil region" evidence="1">
    <location>
        <begin position="229"/>
        <end position="256"/>
    </location>
</feature>
<dbReference type="EMBL" id="LSSN01004785">
    <property type="protein sequence ID" value="OMJ10895.1"/>
    <property type="molecule type" value="Genomic_DNA"/>
</dbReference>
<accession>A0A1R1XRK4</accession>